<protein>
    <submittedName>
        <fullName evidence="2">S-layer protein</fullName>
    </submittedName>
</protein>
<dbReference type="PROSITE" id="PS51272">
    <property type="entry name" value="SLH"/>
    <property type="match status" value="2"/>
</dbReference>
<accession>K2GYG0</accession>
<dbReference type="AlphaFoldDB" id="K2GYG0"/>
<proteinExistence type="predicted"/>
<comment type="caution">
    <text evidence="2">The sequence shown here is derived from an EMBL/GenBank/DDBJ whole genome shotgun (WGS) entry which is preliminary data.</text>
</comment>
<evidence type="ECO:0000259" key="1">
    <source>
        <dbReference type="PROSITE" id="PS51272"/>
    </source>
</evidence>
<organism evidence="2">
    <name type="scientific">uncultured bacterium</name>
    <name type="common">gcode 4</name>
    <dbReference type="NCBI Taxonomy" id="1234023"/>
    <lineage>
        <taxon>Bacteria</taxon>
        <taxon>environmental samples</taxon>
    </lineage>
</organism>
<feature type="domain" description="SLH" evidence="1">
    <location>
        <begin position="411"/>
        <end position="477"/>
    </location>
</feature>
<sequence>MKKSYISLAIAFLPTIIYASEINWSLNTSNLNNWIQMSLPCETTTVANGQVNAVTCEISCNPNYTKSGNSCVQNNGTTGTPAARSSWGWGSLWVTLDYCSNWDTSASYYDGYCSAGVLAGANGISSPISWNRELIGIVKVSVKTVGNRKVAELTGADWTLVLRASENSLLKATIPVWVTVSSDIDWDWTIMPPSVIKSASADRIWAAVVLAGGKNHALEFSKDLTISVPSSLRDWRDVFIYYADHGDLADIKIHWIYKIANRALVFPTNHLSHFVLKKKAQNLAGDRKFSDTHITFAKEDIDNLAYLWAIKWFEGWRFMPEKPATRAEFLAMAMKSMDITVDESARYTTFMDIPLEWTWMIKYIEKAKSMWIINWQMIGWKMKFRPNDSISRAEAASILIKLSNLTIVKSSSNSEFADVHEDWMKPFVSTAQSLWIFNWQNISWELMFRPDDPITRAESAKVINKVILDYPLPPKITITDG</sequence>
<feature type="domain" description="SLH" evidence="1">
    <location>
        <begin position="347"/>
        <end position="410"/>
    </location>
</feature>
<gene>
    <name evidence="2" type="ORF">ACD_3C00054G0030</name>
</gene>
<reference evidence="2" key="1">
    <citation type="journal article" date="2012" name="Science">
        <title>Fermentation, hydrogen, and sulfur metabolism in multiple uncultivated bacterial phyla.</title>
        <authorList>
            <person name="Wrighton K.C."/>
            <person name="Thomas B.C."/>
            <person name="Sharon I."/>
            <person name="Miller C.S."/>
            <person name="Castelle C.J."/>
            <person name="VerBerkmoes N.C."/>
            <person name="Wilkins M.J."/>
            <person name="Hettich R.L."/>
            <person name="Lipton M.S."/>
            <person name="Williams K.H."/>
            <person name="Long P.E."/>
            <person name="Banfield J.F."/>
        </authorList>
    </citation>
    <scope>NUCLEOTIDE SEQUENCE [LARGE SCALE GENOMIC DNA]</scope>
</reference>
<evidence type="ECO:0000313" key="2">
    <source>
        <dbReference type="EMBL" id="EKE28490.1"/>
    </source>
</evidence>
<name>K2GYG0_9BACT</name>
<dbReference type="InterPro" id="IPR001119">
    <property type="entry name" value="SLH_dom"/>
</dbReference>
<dbReference type="EMBL" id="AMFJ01000328">
    <property type="protein sequence ID" value="EKE28490.1"/>
    <property type="molecule type" value="Genomic_DNA"/>
</dbReference>